<proteinExistence type="predicted"/>
<feature type="domain" description="NAD-dependent epimerase/dehydratase" evidence="1">
    <location>
        <begin position="1"/>
        <end position="72"/>
    </location>
</feature>
<keyword evidence="3" id="KW-1185">Reference proteome</keyword>
<dbReference type="Pfam" id="PF01370">
    <property type="entry name" value="Epimerase"/>
    <property type="match status" value="1"/>
</dbReference>
<protein>
    <submittedName>
        <fullName evidence="2">Oxidoreductase</fullName>
    </submittedName>
</protein>
<dbReference type="PANTHER" id="PTHR48079">
    <property type="entry name" value="PROTEIN YEEZ"/>
    <property type="match status" value="1"/>
</dbReference>
<dbReference type="InterPro" id="IPR001509">
    <property type="entry name" value="Epimerase_deHydtase"/>
</dbReference>
<comment type="caution">
    <text evidence="2">The sequence shown here is derived from an EMBL/GenBank/DDBJ whole genome shotgun (WGS) entry which is preliminary data.</text>
</comment>
<dbReference type="InterPro" id="IPR036291">
    <property type="entry name" value="NAD(P)-bd_dom_sf"/>
</dbReference>
<organism evidence="2 3">
    <name type="scientific">Companilactobacillus kimchiensis</name>
    <dbReference type="NCBI Taxonomy" id="993692"/>
    <lineage>
        <taxon>Bacteria</taxon>
        <taxon>Bacillati</taxon>
        <taxon>Bacillota</taxon>
        <taxon>Bacilli</taxon>
        <taxon>Lactobacillales</taxon>
        <taxon>Lactobacillaceae</taxon>
        <taxon>Companilactobacillus</taxon>
    </lineage>
</organism>
<dbReference type="GO" id="GO:0004029">
    <property type="term" value="F:aldehyde dehydrogenase (NAD+) activity"/>
    <property type="evidence" value="ECO:0007669"/>
    <property type="project" value="TreeGrafter"/>
</dbReference>
<dbReference type="STRING" id="993692.IV57_GL001370"/>
<dbReference type="AlphaFoldDB" id="A0A0R2LEW0"/>
<dbReference type="Proteomes" id="UP000051006">
    <property type="component" value="Unassembled WGS sequence"/>
</dbReference>
<evidence type="ECO:0000313" key="2">
    <source>
        <dbReference type="EMBL" id="KRN97964.1"/>
    </source>
</evidence>
<name>A0A0R2LEW0_9LACO</name>
<dbReference type="SUPFAM" id="SSF51735">
    <property type="entry name" value="NAD(P)-binding Rossmann-fold domains"/>
    <property type="match status" value="1"/>
</dbReference>
<gene>
    <name evidence="2" type="ORF">IV57_GL001370</name>
</gene>
<evidence type="ECO:0000313" key="3">
    <source>
        <dbReference type="Proteomes" id="UP000051006"/>
    </source>
</evidence>
<dbReference type="GO" id="GO:0005737">
    <property type="term" value="C:cytoplasm"/>
    <property type="evidence" value="ECO:0007669"/>
    <property type="project" value="TreeGrafter"/>
</dbReference>
<dbReference type="PANTHER" id="PTHR48079:SF9">
    <property type="entry name" value="PUTATIVE-RELATED"/>
    <property type="match status" value="1"/>
</dbReference>
<accession>A0A0R2LEW0</accession>
<dbReference type="InterPro" id="IPR051783">
    <property type="entry name" value="NAD(P)-dependent_oxidoreduct"/>
</dbReference>
<dbReference type="EMBL" id="JQCF01000028">
    <property type="protein sequence ID" value="KRN97964.1"/>
    <property type="molecule type" value="Genomic_DNA"/>
</dbReference>
<reference evidence="2 3" key="1">
    <citation type="journal article" date="2015" name="Genome Announc.">
        <title>Expanding the biotechnology potential of lactobacilli through comparative genomics of 213 strains and associated genera.</title>
        <authorList>
            <person name="Sun Z."/>
            <person name="Harris H.M."/>
            <person name="McCann A."/>
            <person name="Guo C."/>
            <person name="Argimon S."/>
            <person name="Zhang W."/>
            <person name="Yang X."/>
            <person name="Jeffery I.B."/>
            <person name="Cooney J.C."/>
            <person name="Kagawa T.F."/>
            <person name="Liu W."/>
            <person name="Song Y."/>
            <person name="Salvetti E."/>
            <person name="Wrobel A."/>
            <person name="Rasinkangas P."/>
            <person name="Parkhill J."/>
            <person name="Rea M.C."/>
            <person name="O'Sullivan O."/>
            <person name="Ritari J."/>
            <person name="Douillard F.P."/>
            <person name="Paul Ross R."/>
            <person name="Yang R."/>
            <person name="Briner A.E."/>
            <person name="Felis G.E."/>
            <person name="de Vos W.M."/>
            <person name="Barrangou R."/>
            <person name="Klaenhammer T.R."/>
            <person name="Caufield P.W."/>
            <person name="Cui Y."/>
            <person name="Zhang H."/>
            <person name="O'Toole P.W."/>
        </authorList>
    </citation>
    <scope>NUCLEOTIDE SEQUENCE [LARGE SCALE GENOMIC DNA]</scope>
    <source>
        <strain evidence="2 3">DSM 24716</strain>
    </source>
</reference>
<evidence type="ECO:0000259" key="1">
    <source>
        <dbReference type="Pfam" id="PF01370"/>
    </source>
</evidence>
<sequence length="300" mass="32102">MTGSTGNIGSLVAQELIDKGIEVLGLTRSQKSADKLKAQGGIPVMGTLEDLDVLKESAKATDATLHLGFVNDFAHFAEASRVDAAAITAMGEVLKGTDKPLIVTAGTAGLDPNHILTETDTGFMGVEKVMPRRSEFLARQLQEAGVNAYTVRLAPSVHGNGGYGIVSMVIYQAQQAGAVSYFGNGENCWNAVNREDAGHLFVLALDYALKENHPLHVFNAAAEGQIKTIDIATTIADQLHLPLKQLPALELDKLTTEETFDVTNLFGLDIPASSELTQKELGWKPTHVSLLADLKENLKN</sequence>
<dbReference type="CDD" id="cd05262">
    <property type="entry name" value="SDR_a7"/>
    <property type="match status" value="1"/>
</dbReference>
<dbReference type="Gene3D" id="3.40.50.720">
    <property type="entry name" value="NAD(P)-binding Rossmann-like Domain"/>
    <property type="match status" value="1"/>
</dbReference>
<dbReference type="PATRIC" id="fig|993692.3.peg.1391"/>